<comment type="caution">
    <text evidence="2">The sequence shown here is derived from an EMBL/GenBank/DDBJ whole genome shotgun (WGS) entry which is preliminary data.</text>
</comment>
<gene>
    <name evidence="2" type="ORF">C475_18511</name>
</gene>
<organism evidence="2 3">
    <name type="scientific">Halosimplex carlsbadense 2-9-1</name>
    <dbReference type="NCBI Taxonomy" id="797114"/>
    <lineage>
        <taxon>Archaea</taxon>
        <taxon>Methanobacteriati</taxon>
        <taxon>Methanobacteriota</taxon>
        <taxon>Stenosarchaea group</taxon>
        <taxon>Halobacteria</taxon>
        <taxon>Halobacteriales</taxon>
        <taxon>Haloarculaceae</taxon>
        <taxon>Halosimplex</taxon>
    </lineage>
</organism>
<reference evidence="2 3" key="1">
    <citation type="journal article" date="2014" name="PLoS Genet.">
        <title>Phylogenetically driven sequencing of extremely halophilic archaea reveals strategies for static and dynamic osmo-response.</title>
        <authorList>
            <person name="Becker E.A."/>
            <person name="Seitzer P.M."/>
            <person name="Tritt A."/>
            <person name="Larsen D."/>
            <person name="Krusor M."/>
            <person name="Yao A.I."/>
            <person name="Wu D."/>
            <person name="Madern D."/>
            <person name="Eisen J.A."/>
            <person name="Darling A.E."/>
            <person name="Facciotti M.T."/>
        </authorList>
    </citation>
    <scope>NUCLEOTIDE SEQUENCE [LARGE SCALE GENOMIC DNA]</scope>
    <source>
        <strain evidence="2 3">2-9-1</strain>
    </source>
</reference>
<dbReference type="RefSeq" id="WP_006885367.1">
    <property type="nucleotide sequence ID" value="NZ_AOIU01000037.1"/>
</dbReference>
<name>M0CHC5_9EURY</name>
<dbReference type="EMBL" id="AOIU01000037">
    <property type="protein sequence ID" value="ELZ21767.1"/>
    <property type="molecule type" value="Genomic_DNA"/>
</dbReference>
<proteinExistence type="predicted"/>
<accession>M0CHC5</accession>
<protein>
    <submittedName>
        <fullName evidence="2">Uncharacterized protein</fullName>
    </submittedName>
</protein>
<dbReference type="Proteomes" id="UP000011626">
    <property type="component" value="Unassembled WGS sequence"/>
</dbReference>
<evidence type="ECO:0000256" key="1">
    <source>
        <dbReference type="SAM" id="MobiDB-lite"/>
    </source>
</evidence>
<dbReference type="AlphaFoldDB" id="M0CHC5"/>
<keyword evidence="3" id="KW-1185">Reference proteome</keyword>
<evidence type="ECO:0000313" key="2">
    <source>
        <dbReference type="EMBL" id="ELZ21767.1"/>
    </source>
</evidence>
<dbReference type="OrthoDB" id="239597at2157"/>
<sequence>MSTHATPETRDAPTAESPTDETTTGRERDADEPAPIEPFDAHDAAATFGSSTERLPNTVDAENKYLG</sequence>
<feature type="region of interest" description="Disordered" evidence="1">
    <location>
        <begin position="1"/>
        <end position="67"/>
    </location>
</feature>
<evidence type="ECO:0000313" key="3">
    <source>
        <dbReference type="Proteomes" id="UP000011626"/>
    </source>
</evidence>